<gene>
    <name evidence="1" type="ORF">MNOR_LOCUS25620</name>
</gene>
<comment type="caution">
    <text evidence="1">The sequence shown here is derived from an EMBL/GenBank/DDBJ whole genome shotgun (WGS) entry which is preliminary data.</text>
</comment>
<keyword evidence="2" id="KW-1185">Reference proteome</keyword>
<name>A0AAV2RLF7_MEGNR</name>
<protein>
    <submittedName>
        <fullName evidence="1">Uncharacterized protein</fullName>
    </submittedName>
</protein>
<organism evidence="1 2">
    <name type="scientific">Meganyctiphanes norvegica</name>
    <name type="common">Northern krill</name>
    <name type="synonym">Thysanopoda norvegica</name>
    <dbReference type="NCBI Taxonomy" id="48144"/>
    <lineage>
        <taxon>Eukaryota</taxon>
        <taxon>Metazoa</taxon>
        <taxon>Ecdysozoa</taxon>
        <taxon>Arthropoda</taxon>
        <taxon>Crustacea</taxon>
        <taxon>Multicrustacea</taxon>
        <taxon>Malacostraca</taxon>
        <taxon>Eumalacostraca</taxon>
        <taxon>Eucarida</taxon>
        <taxon>Euphausiacea</taxon>
        <taxon>Euphausiidae</taxon>
        <taxon>Meganyctiphanes</taxon>
    </lineage>
</organism>
<evidence type="ECO:0000313" key="1">
    <source>
        <dbReference type="EMBL" id="CAL4126485.1"/>
    </source>
</evidence>
<accession>A0AAV2RLF7</accession>
<evidence type="ECO:0000313" key="2">
    <source>
        <dbReference type="Proteomes" id="UP001497623"/>
    </source>
</evidence>
<reference evidence="1 2" key="1">
    <citation type="submission" date="2024-05" db="EMBL/GenBank/DDBJ databases">
        <authorList>
            <person name="Wallberg A."/>
        </authorList>
    </citation>
    <scope>NUCLEOTIDE SEQUENCE [LARGE SCALE GENOMIC DNA]</scope>
</reference>
<dbReference type="AlphaFoldDB" id="A0AAV2RLF7"/>
<dbReference type="Proteomes" id="UP001497623">
    <property type="component" value="Unassembled WGS sequence"/>
</dbReference>
<proteinExistence type="predicted"/>
<feature type="non-terminal residue" evidence="1">
    <location>
        <position position="1"/>
    </location>
</feature>
<dbReference type="EMBL" id="CAXKWB010024679">
    <property type="protein sequence ID" value="CAL4126485.1"/>
    <property type="molecule type" value="Genomic_DNA"/>
</dbReference>
<sequence length="99" mass="10713">GTYWTGNWMANLDVAYSASVTALVFTFDIPLTAFKCDNDAYEVTGSGTTFTWTPRDYRVTAIASSLPTPYPETLQMKLEFAGDTKPALVALTVDGATVC</sequence>